<evidence type="ECO:0000256" key="6">
    <source>
        <dbReference type="SAM" id="SignalP"/>
    </source>
</evidence>
<proteinExistence type="predicted"/>
<dbReference type="Gene3D" id="3.40.190.10">
    <property type="entry name" value="Periplasmic binding protein-like II"/>
    <property type="match status" value="2"/>
</dbReference>
<name>A0A3S0BT96_9BACL</name>
<dbReference type="AlphaFoldDB" id="A0A3S0BT96"/>
<dbReference type="RefSeq" id="WP_126143084.1">
    <property type="nucleotide sequence ID" value="NZ_RXHU01000063.1"/>
</dbReference>
<evidence type="ECO:0000256" key="5">
    <source>
        <dbReference type="ARBA" id="ARBA00023288"/>
    </source>
</evidence>
<keyword evidence="4" id="KW-0564">Palmitate</keyword>
<dbReference type="InterPro" id="IPR050490">
    <property type="entry name" value="Bact_solute-bd_prot1"/>
</dbReference>
<organism evidence="7 8">
    <name type="scientific">Paenibacillus whitsoniae</name>
    <dbReference type="NCBI Taxonomy" id="2496558"/>
    <lineage>
        <taxon>Bacteria</taxon>
        <taxon>Bacillati</taxon>
        <taxon>Bacillota</taxon>
        <taxon>Bacilli</taxon>
        <taxon>Bacillales</taxon>
        <taxon>Paenibacillaceae</taxon>
        <taxon>Paenibacillus</taxon>
    </lineage>
</organism>
<feature type="chain" id="PRO_5038903155" evidence="6">
    <location>
        <begin position="23"/>
        <end position="506"/>
    </location>
</feature>
<dbReference type="Proteomes" id="UP000276128">
    <property type="component" value="Unassembled WGS sequence"/>
</dbReference>
<dbReference type="PANTHER" id="PTHR43649">
    <property type="entry name" value="ARABINOSE-BINDING PROTEIN-RELATED"/>
    <property type="match status" value="1"/>
</dbReference>
<dbReference type="OrthoDB" id="9787283at2"/>
<sequence length="506" mass="56296">MKRKTSAAALSCIIGLTGVLTACGSKEEKPAASAAADSGKPTEISIMSDYFSPEPPSEQDPIRLEIEKRTNTKLKIDWVSSNNYTDKTNVTLASGDIPELLLLRDPFQAQVRKMADQGAFWDLTPYIKDYKNLSAYPAESWKNTSLNGKNYGIPFVRPLYGTEGMPIVRKDWLDQLGLQQPKTLDDMYNVMKAFTEKDPDGNGKKDTIGLIASVGQNNMGNLGWVESLLNGNYGKWKEQDGKLIDTTFEQGTRDALLWLKKVYGEGLLAPDFPTLKSTQVREGITTNKAGIFTEAIKPTWLLTGQMRATNPKADLLALPYLEGPNGKYAPKGSGAYGFWVIPKTVKEDKLKKILAFMDYGASEEGSVMANFGFKGEHYNVQDGMYLFTEKAKSYTGVIFPIFQSTDKYAFAYQTGIPADFLKRNMSIIDELSKVAKGDPAVGLTSDTYNKVGIDYDKRTQDLKIKIILGREPIEAWDTYIAGLKSDAQYQKIIAEFNDDYKKRQGK</sequence>
<keyword evidence="8" id="KW-1185">Reference proteome</keyword>
<dbReference type="PANTHER" id="PTHR43649:SF33">
    <property type="entry name" value="POLYGALACTURONAN_RHAMNOGALACTURONAN-BINDING PROTEIN YTCQ"/>
    <property type="match status" value="1"/>
</dbReference>
<evidence type="ECO:0000313" key="8">
    <source>
        <dbReference type="Proteomes" id="UP000276128"/>
    </source>
</evidence>
<feature type="signal peptide" evidence="6">
    <location>
        <begin position="1"/>
        <end position="22"/>
    </location>
</feature>
<evidence type="ECO:0000313" key="7">
    <source>
        <dbReference type="EMBL" id="RTE07873.1"/>
    </source>
</evidence>
<evidence type="ECO:0000256" key="2">
    <source>
        <dbReference type="ARBA" id="ARBA00022729"/>
    </source>
</evidence>
<gene>
    <name evidence="7" type="ORF">EJQ19_20385</name>
</gene>
<dbReference type="CDD" id="cd13580">
    <property type="entry name" value="PBP2_AlgQ_like_1"/>
    <property type="match status" value="1"/>
</dbReference>
<dbReference type="Pfam" id="PF01547">
    <property type="entry name" value="SBP_bac_1"/>
    <property type="match status" value="1"/>
</dbReference>
<keyword evidence="2 6" id="KW-0732">Signal</keyword>
<keyword evidence="1" id="KW-1003">Cell membrane</keyword>
<keyword evidence="3" id="KW-0472">Membrane</keyword>
<dbReference type="SUPFAM" id="SSF53850">
    <property type="entry name" value="Periplasmic binding protein-like II"/>
    <property type="match status" value="1"/>
</dbReference>
<keyword evidence="5" id="KW-0449">Lipoprotein</keyword>
<evidence type="ECO:0000256" key="4">
    <source>
        <dbReference type="ARBA" id="ARBA00023139"/>
    </source>
</evidence>
<dbReference type="PROSITE" id="PS51257">
    <property type="entry name" value="PROKAR_LIPOPROTEIN"/>
    <property type="match status" value="1"/>
</dbReference>
<comment type="caution">
    <text evidence="7">The sequence shown here is derived from an EMBL/GenBank/DDBJ whole genome shotgun (WGS) entry which is preliminary data.</text>
</comment>
<evidence type="ECO:0000256" key="1">
    <source>
        <dbReference type="ARBA" id="ARBA00022475"/>
    </source>
</evidence>
<protein>
    <submittedName>
        <fullName evidence="7">Extracellular solute-binding protein</fullName>
    </submittedName>
</protein>
<dbReference type="EMBL" id="RXHU01000063">
    <property type="protein sequence ID" value="RTE07873.1"/>
    <property type="molecule type" value="Genomic_DNA"/>
</dbReference>
<accession>A0A3S0BT96</accession>
<dbReference type="InterPro" id="IPR006059">
    <property type="entry name" value="SBP"/>
</dbReference>
<reference evidence="7 8" key="1">
    <citation type="submission" date="2018-12" db="EMBL/GenBank/DDBJ databases">
        <title>Bacillus ochoae sp. nov., Paenibacillus whitsoniae sp. nov., Paenibacillus spiritus sp. nov. Isolated from the Mars Exploration Rover during spacecraft assembly.</title>
        <authorList>
            <person name="Seuylemezian A."/>
            <person name="Vaishampayan P."/>
        </authorList>
    </citation>
    <scope>NUCLEOTIDE SEQUENCE [LARGE SCALE GENOMIC DNA]</scope>
    <source>
        <strain evidence="7 8">MER 54</strain>
    </source>
</reference>
<evidence type="ECO:0000256" key="3">
    <source>
        <dbReference type="ARBA" id="ARBA00023136"/>
    </source>
</evidence>